<reference evidence="4" key="1">
    <citation type="journal article" date="2014" name="Int. J. Syst. Evol. Microbiol.">
        <title>Complete genome sequence of Corynebacterium casei LMG S-19264T (=DSM 44701T), isolated from a smear-ripened cheese.</title>
        <authorList>
            <consortium name="US DOE Joint Genome Institute (JGI-PGF)"/>
            <person name="Walter F."/>
            <person name="Albersmeier A."/>
            <person name="Kalinowski J."/>
            <person name="Ruckert C."/>
        </authorList>
    </citation>
    <scope>NUCLEOTIDE SEQUENCE</scope>
    <source>
        <strain evidence="4">CGMCC 1.6293</strain>
    </source>
</reference>
<evidence type="ECO:0000256" key="1">
    <source>
        <dbReference type="ARBA" id="ARBA00023002"/>
    </source>
</evidence>
<evidence type="ECO:0000313" key="4">
    <source>
        <dbReference type="EMBL" id="GGL84977.1"/>
    </source>
</evidence>
<protein>
    <submittedName>
        <fullName evidence="4">L-carnitine dehydrogenase</fullName>
    </submittedName>
</protein>
<dbReference type="Pfam" id="PF13279">
    <property type="entry name" value="4HBT_2"/>
    <property type="match status" value="1"/>
</dbReference>
<dbReference type="Pfam" id="PF02737">
    <property type="entry name" value="3HCDH_N"/>
    <property type="match status" value="1"/>
</dbReference>
<dbReference type="Pfam" id="PF00725">
    <property type="entry name" value="3HCDH"/>
    <property type="match status" value="1"/>
</dbReference>
<dbReference type="InterPro" id="IPR013328">
    <property type="entry name" value="6PGD_dom2"/>
</dbReference>
<dbReference type="InterPro" id="IPR008927">
    <property type="entry name" value="6-PGluconate_DH-like_C_sf"/>
</dbReference>
<dbReference type="SUPFAM" id="SSF48179">
    <property type="entry name" value="6-phosphogluconate dehydrogenase C-terminal domain-like"/>
    <property type="match status" value="1"/>
</dbReference>
<evidence type="ECO:0000313" key="5">
    <source>
        <dbReference type="Proteomes" id="UP000649829"/>
    </source>
</evidence>
<dbReference type="RefSeq" id="WP_028285311.1">
    <property type="nucleotide sequence ID" value="NZ_BMLF01000001.1"/>
</dbReference>
<dbReference type="Gene3D" id="1.10.1040.10">
    <property type="entry name" value="N-(1-d-carboxylethyl)-l-norvaline Dehydrogenase, domain 2"/>
    <property type="match status" value="1"/>
</dbReference>
<feature type="domain" description="3-hydroxyacyl-CoA dehydrogenase NAD binding" evidence="3">
    <location>
        <begin position="5"/>
        <end position="177"/>
    </location>
</feature>
<dbReference type="Gene3D" id="3.10.129.10">
    <property type="entry name" value="Hotdog Thioesterase"/>
    <property type="match status" value="1"/>
</dbReference>
<accession>A0A917SJX1</accession>
<dbReference type="GO" id="GO:0016616">
    <property type="term" value="F:oxidoreductase activity, acting on the CH-OH group of donors, NAD or NADP as acceptor"/>
    <property type="evidence" value="ECO:0007669"/>
    <property type="project" value="InterPro"/>
</dbReference>
<dbReference type="EMBL" id="BMLF01000001">
    <property type="protein sequence ID" value="GGL84977.1"/>
    <property type="molecule type" value="Genomic_DNA"/>
</dbReference>
<feature type="domain" description="3-hydroxyacyl-CoA dehydrogenase C-terminal" evidence="2">
    <location>
        <begin position="185"/>
        <end position="249"/>
    </location>
</feature>
<proteinExistence type="predicted"/>
<name>A0A917SJX1_9RHOB</name>
<keyword evidence="1" id="KW-0560">Oxidoreductase</keyword>
<dbReference type="Gene3D" id="3.40.50.720">
    <property type="entry name" value="NAD(P)-binding Rossmann-like Domain"/>
    <property type="match status" value="1"/>
</dbReference>
<gene>
    <name evidence="4" type="primary">lcdH</name>
    <name evidence="4" type="ORF">GCM10011534_03550</name>
</gene>
<dbReference type="InterPro" id="IPR006108">
    <property type="entry name" value="3HC_DH_C"/>
</dbReference>
<dbReference type="Proteomes" id="UP000649829">
    <property type="component" value="Unassembled WGS sequence"/>
</dbReference>
<dbReference type="PANTHER" id="PTHR48075:SF5">
    <property type="entry name" value="3-HYDROXYBUTYRYL-COA DEHYDROGENASE"/>
    <property type="match status" value="1"/>
</dbReference>
<dbReference type="PANTHER" id="PTHR48075">
    <property type="entry name" value="3-HYDROXYACYL-COA DEHYDROGENASE FAMILY PROTEIN"/>
    <property type="match status" value="1"/>
</dbReference>
<comment type="caution">
    <text evidence="4">The sequence shown here is derived from an EMBL/GenBank/DDBJ whole genome shotgun (WGS) entry which is preliminary data.</text>
</comment>
<dbReference type="GO" id="GO:0006631">
    <property type="term" value="P:fatty acid metabolic process"/>
    <property type="evidence" value="ECO:0007669"/>
    <property type="project" value="InterPro"/>
</dbReference>
<evidence type="ECO:0000259" key="3">
    <source>
        <dbReference type="Pfam" id="PF02737"/>
    </source>
</evidence>
<dbReference type="AlphaFoldDB" id="A0A917SJX1"/>
<keyword evidence="5" id="KW-1185">Reference proteome</keyword>
<organism evidence="4 5">
    <name type="scientific">Pseudooceanicola nanhaiensis</name>
    <dbReference type="NCBI Taxonomy" id="375761"/>
    <lineage>
        <taxon>Bacteria</taxon>
        <taxon>Pseudomonadati</taxon>
        <taxon>Pseudomonadota</taxon>
        <taxon>Alphaproteobacteria</taxon>
        <taxon>Rhodobacterales</taxon>
        <taxon>Paracoccaceae</taxon>
        <taxon>Pseudooceanicola</taxon>
    </lineage>
</organism>
<dbReference type="SUPFAM" id="SSF54637">
    <property type="entry name" value="Thioesterase/thiol ester dehydrase-isomerase"/>
    <property type="match status" value="1"/>
</dbReference>
<dbReference type="SUPFAM" id="SSF51735">
    <property type="entry name" value="NAD(P)-binding Rossmann-fold domains"/>
    <property type="match status" value="1"/>
</dbReference>
<dbReference type="InterPro" id="IPR036291">
    <property type="entry name" value="NAD(P)-bd_dom_sf"/>
</dbReference>
<dbReference type="InterPro" id="IPR029069">
    <property type="entry name" value="HotDog_dom_sf"/>
</dbReference>
<evidence type="ECO:0000259" key="2">
    <source>
        <dbReference type="Pfam" id="PF00725"/>
    </source>
</evidence>
<dbReference type="InterPro" id="IPR006176">
    <property type="entry name" value="3-OHacyl-CoA_DH_NAD-bd"/>
</dbReference>
<sequence length="489" mass="53060">MARVAAIIGGGVVGAGWAARFLLNGWDVRLFDPDPATPDRVGAVLARARRALAGLGDVALPAEGTLSFCGLISETVTGADWIQESVPERLELKQTLFRKLQEHADEGAILASSTSGLTPSELQAGLSDPGRILVCHPLDPVYLLPLVEVVHSDKNHPDLIDRARDTLAELGMFALRVRGEITAHVADRLQEALWREALWLVRDEVAQVGEVDEALRMGPGLRWAQMGPFESARIAAGEEGMEAFLRRIGPALNWSRSKLTEVPELDPALIARIVEQSDDASGHMTLDELRDQRDRTLVALLRSLSADSRGAGAVLRRRDKARAEGRAMPRRIADLADPSQPILTVDRAVPLDWLDDHDRMTGARHLEAFGQATDRLLEILGCTPEYIAAGKGFLVTESHIRQLDAAQAGAPLRICSRVLGAGDGRLHLWHEMMSGARLLASAEHLLEHADLDTRQTCAPDPALAEAMRQLARAQARTPAPEGAGRVRPG</sequence>
<reference evidence="4" key="2">
    <citation type="submission" date="2020-09" db="EMBL/GenBank/DDBJ databases">
        <authorList>
            <person name="Sun Q."/>
            <person name="Zhou Y."/>
        </authorList>
    </citation>
    <scope>NUCLEOTIDE SEQUENCE</scope>
    <source>
        <strain evidence="4">CGMCC 1.6293</strain>
    </source>
</reference>
<dbReference type="GO" id="GO:0070403">
    <property type="term" value="F:NAD+ binding"/>
    <property type="evidence" value="ECO:0007669"/>
    <property type="project" value="InterPro"/>
</dbReference>